<dbReference type="EMBL" id="AP024488">
    <property type="protein sequence ID" value="BCS97995.1"/>
    <property type="molecule type" value="Genomic_DNA"/>
</dbReference>
<name>A0ABN6F885_9BACT</name>
<proteinExistence type="predicted"/>
<evidence type="ECO:0000313" key="1">
    <source>
        <dbReference type="EMBL" id="BCS97995.1"/>
    </source>
</evidence>
<accession>A0ABN6F885</accession>
<sequence>MRLGATSLPPVAKGSALGTQVREYSRPSFLGTAVFADGLREIEAAMDKFLWRFFQKATRRRHVG</sequence>
<gene>
    <name evidence="1" type="ORF">DSLASN_36270</name>
</gene>
<keyword evidence="2" id="KW-1185">Reference proteome</keyword>
<protein>
    <submittedName>
        <fullName evidence="1">Uncharacterized protein</fullName>
    </submittedName>
</protein>
<evidence type="ECO:0000313" key="2">
    <source>
        <dbReference type="Proteomes" id="UP001320148"/>
    </source>
</evidence>
<reference evidence="1 2" key="1">
    <citation type="submission" date="2021-02" db="EMBL/GenBank/DDBJ databases">
        <title>Complete genome of Desulfoluna sp. strain ASN36.</title>
        <authorList>
            <person name="Takahashi A."/>
            <person name="Kojima H."/>
            <person name="Fukui M."/>
        </authorList>
    </citation>
    <scope>NUCLEOTIDE SEQUENCE [LARGE SCALE GENOMIC DNA]</scope>
    <source>
        <strain evidence="1 2">ASN36</strain>
    </source>
</reference>
<organism evidence="1 2">
    <name type="scientific">Desulfoluna limicola</name>
    <dbReference type="NCBI Taxonomy" id="2810562"/>
    <lineage>
        <taxon>Bacteria</taxon>
        <taxon>Pseudomonadati</taxon>
        <taxon>Thermodesulfobacteriota</taxon>
        <taxon>Desulfobacteria</taxon>
        <taxon>Desulfobacterales</taxon>
        <taxon>Desulfolunaceae</taxon>
        <taxon>Desulfoluna</taxon>
    </lineage>
</organism>
<dbReference type="Proteomes" id="UP001320148">
    <property type="component" value="Chromosome"/>
</dbReference>